<proteinExistence type="predicted"/>
<evidence type="ECO:0000313" key="1">
    <source>
        <dbReference type="EMBL" id="KAJ6257855.1"/>
    </source>
</evidence>
<evidence type="ECO:0000313" key="2">
    <source>
        <dbReference type="Proteomes" id="UP001221413"/>
    </source>
</evidence>
<keyword evidence="2" id="KW-1185">Reference proteome</keyword>
<reference evidence="1" key="1">
    <citation type="submission" date="2023-01" db="EMBL/GenBank/DDBJ databases">
        <title>The chitinases involved in constricting ring structure development in the nematode-trapping fungus Drechslerella dactyloides.</title>
        <authorList>
            <person name="Wang R."/>
            <person name="Zhang L."/>
            <person name="Tang P."/>
            <person name="Li S."/>
            <person name="Liang L."/>
        </authorList>
    </citation>
    <scope>NUCLEOTIDE SEQUENCE</scope>
    <source>
        <strain evidence="1">YMF1.00031</strain>
    </source>
</reference>
<dbReference type="Proteomes" id="UP001221413">
    <property type="component" value="Unassembled WGS sequence"/>
</dbReference>
<dbReference type="EMBL" id="JAQGDS010000010">
    <property type="protein sequence ID" value="KAJ6257855.1"/>
    <property type="molecule type" value="Genomic_DNA"/>
</dbReference>
<dbReference type="AlphaFoldDB" id="A0AAD6ISJ5"/>
<accession>A0AAD6ISJ5</accession>
<name>A0AAD6ISJ5_DREDA</name>
<sequence length="59" mass="6235">MPSPTTSEPRGQSADGGEIELVERVLCARWNWQPLARIVDATLFGAAGLGGPTTQAKLL</sequence>
<protein>
    <submittedName>
        <fullName evidence="1">Uncharacterized protein</fullName>
    </submittedName>
</protein>
<gene>
    <name evidence="1" type="ORF">Dda_7644</name>
</gene>
<organism evidence="1 2">
    <name type="scientific">Drechslerella dactyloides</name>
    <name type="common">Nematode-trapping fungus</name>
    <name type="synonym">Arthrobotrys dactyloides</name>
    <dbReference type="NCBI Taxonomy" id="74499"/>
    <lineage>
        <taxon>Eukaryota</taxon>
        <taxon>Fungi</taxon>
        <taxon>Dikarya</taxon>
        <taxon>Ascomycota</taxon>
        <taxon>Pezizomycotina</taxon>
        <taxon>Orbiliomycetes</taxon>
        <taxon>Orbiliales</taxon>
        <taxon>Orbiliaceae</taxon>
        <taxon>Drechslerella</taxon>
    </lineage>
</organism>
<comment type="caution">
    <text evidence="1">The sequence shown here is derived from an EMBL/GenBank/DDBJ whole genome shotgun (WGS) entry which is preliminary data.</text>
</comment>